<comment type="caution">
    <text evidence="1">The sequence shown here is derived from an EMBL/GenBank/DDBJ whole genome shotgun (WGS) entry which is preliminary data.</text>
</comment>
<name>A0A1R1Y4J6_9FUNG</name>
<dbReference type="Proteomes" id="UP000187429">
    <property type="component" value="Unassembled WGS sequence"/>
</dbReference>
<evidence type="ECO:0000313" key="2">
    <source>
        <dbReference type="Proteomes" id="UP000187429"/>
    </source>
</evidence>
<reference evidence="2" key="1">
    <citation type="submission" date="2017-01" db="EMBL/GenBank/DDBJ databases">
        <authorList>
            <person name="Wang Y."/>
            <person name="White M."/>
            <person name="Kvist S."/>
            <person name="Moncalvo J.-M."/>
        </authorList>
    </citation>
    <scope>NUCLEOTIDE SEQUENCE [LARGE SCALE GENOMIC DNA]</scope>
    <source>
        <strain evidence="2">ID-206-W2</strain>
    </source>
</reference>
<gene>
    <name evidence="1" type="ORF">AYI69_g5628</name>
</gene>
<sequence length="88" mass="9960">MDKKDVARKKTSLGTLISDSAIASILNAISFLTPNAENITVLRSAEQHIDEDHHISASSPATVRIMKPESKKLIQYHEWRLLQRHSNR</sequence>
<proteinExistence type="predicted"/>
<evidence type="ECO:0000313" key="1">
    <source>
        <dbReference type="EMBL" id="OMJ21901.1"/>
    </source>
</evidence>
<organism evidence="1 2">
    <name type="scientific">Smittium culicis</name>
    <dbReference type="NCBI Taxonomy" id="133412"/>
    <lineage>
        <taxon>Eukaryota</taxon>
        <taxon>Fungi</taxon>
        <taxon>Fungi incertae sedis</taxon>
        <taxon>Zoopagomycota</taxon>
        <taxon>Kickxellomycotina</taxon>
        <taxon>Harpellomycetes</taxon>
        <taxon>Harpellales</taxon>
        <taxon>Legeriomycetaceae</taxon>
        <taxon>Smittium</taxon>
    </lineage>
</organism>
<accession>A0A1R1Y4J6</accession>
<dbReference type="AlphaFoldDB" id="A0A1R1Y4J6"/>
<dbReference type="EMBL" id="LSSM01002389">
    <property type="protein sequence ID" value="OMJ21901.1"/>
    <property type="molecule type" value="Genomic_DNA"/>
</dbReference>
<protein>
    <submittedName>
        <fullName evidence="1">Uncharacterized protein</fullName>
    </submittedName>
</protein>
<keyword evidence="2" id="KW-1185">Reference proteome</keyword>